<name>A0A936YQH6_9HYPH</name>
<proteinExistence type="predicted"/>
<dbReference type="Pfam" id="PF00903">
    <property type="entry name" value="Glyoxalase"/>
    <property type="match status" value="1"/>
</dbReference>
<organism evidence="2 3">
    <name type="scientific">Rhizobium setariae</name>
    <dbReference type="NCBI Taxonomy" id="2801340"/>
    <lineage>
        <taxon>Bacteria</taxon>
        <taxon>Pseudomonadati</taxon>
        <taxon>Pseudomonadota</taxon>
        <taxon>Alphaproteobacteria</taxon>
        <taxon>Hyphomicrobiales</taxon>
        <taxon>Rhizobiaceae</taxon>
        <taxon>Rhizobium/Agrobacterium group</taxon>
        <taxon>Rhizobium</taxon>
    </lineage>
</organism>
<dbReference type="InterPro" id="IPR029068">
    <property type="entry name" value="Glyas_Bleomycin-R_OHBP_Dase"/>
</dbReference>
<dbReference type="InterPro" id="IPR037523">
    <property type="entry name" value="VOC_core"/>
</dbReference>
<dbReference type="Proteomes" id="UP000633219">
    <property type="component" value="Unassembled WGS sequence"/>
</dbReference>
<feature type="domain" description="VOC" evidence="1">
    <location>
        <begin position="3"/>
        <end position="128"/>
    </location>
</feature>
<keyword evidence="3" id="KW-1185">Reference proteome</keyword>
<evidence type="ECO:0000259" key="1">
    <source>
        <dbReference type="PROSITE" id="PS51819"/>
    </source>
</evidence>
<comment type="caution">
    <text evidence="2">The sequence shown here is derived from an EMBL/GenBank/DDBJ whole genome shotgun (WGS) entry which is preliminary data.</text>
</comment>
<dbReference type="PANTHER" id="PTHR36437:SF2">
    <property type="entry name" value="GLYOXALASE_BLEOMYCIN RESISTANCE PROTEIN_DIOXYGENASE"/>
    <property type="match status" value="1"/>
</dbReference>
<dbReference type="InterPro" id="IPR004360">
    <property type="entry name" value="Glyas_Fos-R_dOase_dom"/>
</dbReference>
<gene>
    <name evidence="2" type="ORF">JJB09_11510</name>
</gene>
<dbReference type="PANTHER" id="PTHR36437">
    <property type="entry name" value="GLYOXALASE/BLEOMYCIN RESISTANCE PROTEIN/DIOXYGENASE"/>
    <property type="match status" value="1"/>
</dbReference>
<accession>A0A936YQH6</accession>
<dbReference type="AlphaFoldDB" id="A0A936YQH6"/>
<evidence type="ECO:0000313" key="3">
    <source>
        <dbReference type="Proteomes" id="UP000633219"/>
    </source>
</evidence>
<sequence length="132" mass="14800">MTRNLFLATIVVPDYDRAIEYYRDILGFTLAADTPLGGGKRWVVVKPDETNGAGLLLAKAKGDRQVQAIGNQTGGRVSFFLQTDDFDRDHALYRSRGVEFMEEPRHEDYGTVAVFRDAFGNMWDLIEPAPSV</sequence>
<dbReference type="Gene3D" id="3.10.180.10">
    <property type="entry name" value="2,3-Dihydroxybiphenyl 1,2-Dioxygenase, domain 1"/>
    <property type="match status" value="1"/>
</dbReference>
<protein>
    <submittedName>
        <fullName evidence="2">VOC family protein</fullName>
    </submittedName>
</protein>
<dbReference type="PROSITE" id="PS51819">
    <property type="entry name" value="VOC"/>
    <property type="match status" value="1"/>
</dbReference>
<dbReference type="EMBL" id="JAEQNC010000005">
    <property type="protein sequence ID" value="MBL0372656.1"/>
    <property type="molecule type" value="Genomic_DNA"/>
</dbReference>
<reference evidence="2" key="1">
    <citation type="submission" date="2021-01" db="EMBL/GenBank/DDBJ databases">
        <title>Rhizobium sp. strain KVB221 16S ribosomal RNA gene Genome sequencing and assembly.</title>
        <authorList>
            <person name="Kang M."/>
        </authorList>
    </citation>
    <scope>NUCLEOTIDE SEQUENCE</scope>
    <source>
        <strain evidence="2">KVB221</strain>
    </source>
</reference>
<dbReference type="SUPFAM" id="SSF54593">
    <property type="entry name" value="Glyoxalase/Bleomycin resistance protein/Dihydroxybiphenyl dioxygenase"/>
    <property type="match status" value="1"/>
</dbReference>
<evidence type="ECO:0000313" key="2">
    <source>
        <dbReference type="EMBL" id="MBL0372656.1"/>
    </source>
</evidence>
<dbReference type="RefSeq" id="WP_201657735.1">
    <property type="nucleotide sequence ID" value="NZ_JAEQNC010000005.1"/>
</dbReference>